<evidence type="ECO:0000256" key="8">
    <source>
        <dbReference type="ARBA" id="ARBA00023098"/>
    </source>
</evidence>
<evidence type="ECO:0000256" key="1">
    <source>
        <dbReference type="ARBA" id="ARBA00000798"/>
    </source>
</evidence>
<comment type="caution">
    <text evidence="12">The sequence shown here is derived from an EMBL/GenBank/DDBJ whole genome shotgun (WGS) entry which is preliminary data.</text>
</comment>
<sequence>MLEPGRNCWRIERADRAALVVDACDYFKLARQAMLRAKSQIMLIGWDFDTRIFLDEEERDGAPGELGPFLSWMAKHRPEVKINILRWNLGAIKLLGRGTTIFRLAQWAASKQITFKLDGAHPFAASHHQKIVVIDDRLAFCGGIDMTATRWDTSEHRTDDPRRKRPTTGRLYGPWHDATMAVDGAAARALGDLARTRWEIAGGGKLPVPDVESDPWPPELEPHFTGVDLAVARTRGSIKDVEPLREIEALFLDMIKRARRFVYAENQFFASRTIAEAIAERLKEPDGPEFVFVTPNVVEGVIEEEVMSPARAELMRRLAEVDVHKRFRIYTPVTQDGEDIYVHAKITIVDDEMLRVGSANINNRSMGLDSECDLLLDAQAGNAGVEDKIGFLRCRLLAEHLGASGEEVKQVFADKGLIGTIEQLRGKGRTLVPFVPKEPNDLEKALVEKELLDPESAGEDDDPAPRPGLLRGMRRRFGHRRR</sequence>
<evidence type="ECO:0000313" key="13">
    <source>
        <dbReference type="Proteomes" id="UP000241167"/>
    </source>
</evidence>
<comment type="function">
    <text evidence="2">Could be a virulence factor.</text>
</comment>
<evidence type="ECO:0000256" key="9">
    <source>
        <dbReference type="ARBA" id="ARBA00029594"/>
    </source>
</evidence>
<comment type="catalytic activity">
    <reaction evidence="1">
        <text>a 1,2-diacyl-sn-glycero-3-phosphocholine + H2O = a 1,2-diacyl-sn-glycero-3-phosphate + choline + H(+)</text>
        <dbReference type="Rhea" id="RHEA:14445"/>
        <dbReference type="ChEBI" id="CHEBI:15354"/>
        <dbReference type="ChEBI" id="CHEBI:15377"/>
        <dbReference type="ChEBI" id="CHEBI:15378"/>
        <dbReference type="ChEBI" id="CHEBI:57643"/>
        <dbReference type="ChEBI" id="CHEBI:58608"/>
        <dbReference type="EC" id="3.1.4.4"/>
    </reaction>
</comment>
<dbReference type="InterPro" id="IPR001736">
    <property type="entry name" value="PLipase_D/transphosphatidylase"/>
</dbReference>
<dbReference type="GO" id="GO:0004630">
    <property type="term" value="F:phospholipase D activity"/>
    <property type="evidence" value="ECO:0007669"/>
    <property type="project" value="UniProtKB-EC"/>
</dbReference>
<dbReference type="EMBL" id="PXYI01000003">
    <property type="protein sequence ID" value="PSJ40401.1"/>
    <property type="molecule type" value="Genomic_DNA"/>
</dbReference>
<dbReference type="InterPro" id="IPR015679">
    <property type="entry name" value="PLipase_D_fam"/>
</dbReference>
<feature type="compositionally biased region" description="Basic residues" evidence="10">
    <location>
        <begin position="472"/>
        <end position="482"/>
    </location>
</feature>
<dbReference type="Pfam" id="PF13091">
    <property type="entry name" value="PLDc_2"/>
    <property type="match status" value="1"/>
</dbReference>
<dbReference type="AlphaFoldDB" id="A0A2P7QR14"/>
<accession>A0A2P7QR14</accession>
<evidence type="ECO:0000256" key="4">
    <source>
        <dbReference type="ARBA" id="ARBA00018392"/>
    </source>
</evidence>
<gene>
    <name evidence="12" type="ORF">C7I55_08640</name>
</gene>
<dbReference type="PANTHER" id="PTHR18896">
    <property type="entry name" value="PHOSPHOLIPASE D"/>
    <property type="match status" value="1"/>
</dbReference>
<dbReference type="CDD" id="cd09143">
    <property type="entry name" value="PLDc_vPLD1_2_like_bac_2"/>
    <property type="match status" value="1"/>
</dbReference>
<dbReference type="PROSITE" id="PS50035">
    <property type="entry name" value="PLD"/>
    <property type="match status" value="2"/>
</dbReference>
<dbReference type="RefSeq" id="WP_106512553.1">
    <property type="nucleotide sequence ID" value="NZ_PXYI01000003.1"/>
</dbReference>
<feature type="domain" description="PLD phosphodiesterase" evidence="11">
    <location>
        <begin position="338"/>
        <end position="365"/>
    </location>
</feature>
<dbReference type="GO" id="GO:0005576">
    <property type="term" value="C:extracellular region"/>
    <property type="evidence" value="ECO:0007669"/>
    <property type="project" value="UniProtKB-SubCell"/>
</dbReference>
<evidence type="ECO:0000256" key="2">
    <source>
        <dbReference type="ARBA" id="ARBA00003145"/>
    </source>
</evidence>
<dbReference type="InterPro" id="IPR025202">
    <property type="entry name" value="PLD-like_dom"/>
</dbReference>
<evidence type="ECO:0000313" key="12">
    <source>
        <dbReference type="EMBL" id="PSJ40401.1"/>
    </source>
</evidence>
<proteinExistence type="predicted"/>
<dbReference type="SUPFAM" id="SSF56024">
    <property type="entry name" value="Phospholipase D/nuclease"/>
    <property type="match status" value="2"/>
</dbReference>
<name>A0A2P7QR14_9SPHN</name>
<organism evidence="12 13">
    <name type="scientific">Allosphingosinicella deserti</name>
    <dbReference type="NCBI Taxonomy" id="2116704"/>
    <lineage>
        <taxon>Bacteria</taxon>
        <taxon>Pseudomonadati</taxon>
        <taxon>Pseudomonadota</taxon>
        <taxon>Alphaproteobacteria</taxon>
        <taxon>Sphingomonadales</taxon>
        <taxon>Sphingomonadaceae</taxon>
        <taxon>Allosphingosinicella</taxon>
    </lineage>
</organism>
<keyword evidence="13" id="KW-1185">Reference proteome</keyword>
<keyword evidence="6" id="KW-0677">Repeat</keyword>
<evidence type="ECO:0000256" key="5">
    <source>
        <dbReference type="ARBA" id="ARBA00022525"/>
    </source>
</evidence>
<dbReference type="CDD" id="cd09140">
    <property type="entry name" value="PLDc_vPLD1_2_like_bac_1"/>
    <property type="match status" value="1"/>
</dbReference>
<keyword evidence="8" id="KW-0443">Lipid metabolism</keyword>
<dbReference type="Pfam" id="PF00614">
    <property type="entry name" value="PLDc"/>
    <property type="match status" value="1"/>
</dbReference>
<keyword evidence="5" id="KW-0964">Secreted</keyword>
<dbReference type="SMART" id="SM00155">
    <property type="entry name" value="PLDc"/>
    <property type="match status" value="2"/>
</dbReference>
<reference evidence="12 13" key="1">
    <citation type="submission" date="2018-03" db="EMBL/GenBank/DDBJ databases">
        <title>The draft genome of Sphingosinicella sp. GL-C-18.</title>
        <authorList>
            <person name="Liu L."/>
            <person name="Li L."/>
            <person name="Liang L."/>
            <person name="Zhang X."/>
            <person name="Wang T."/>
        </authorList>
    </citation>
    <scope>NUCLEOTIDE SEQUENCE [LARGE SCALE GENOMIC DNA]</scope>
    <source>
        <strain evidence="12 13">GL-C-18</strain>
    </source>
</reference>
<evidence type="ECO:0000256" key="3">
    <source>
        <dbReference type="ARBA" id="ARBA00004613"/>
    </source>
</evidence>
<feature type="domain" description="PLD phosphodiesterase" evidence="11">
    <location>
        <begin position="123"/>
        <end position="150"/>
    </location>
</feature>
<evidence type="ECO:0000256" key="10">
    <source>
        <dbReference type="SAM" id="MobiDB-lite"/>
    </source>
</evidence>
<keyword evidence="7" id="KW-0378">Hydrolase</keyword>
<dbReference type="GO" id="GO:0009395">
    <property type="term" value="P:phospholipid catabolic process"/>
    <property type="evidence" value="ECO:0007669"/>
    <property type="project" value="TreeGrafter"/>
</dbReference>
<dbReference type="OrthoDB" id="8828485at2"/>
<dbReference type="Proteomes" id="UP000241167">
    <property type="component" value="Unassembled WGS sequence"/>
</dbReference>
<evidence type="ECO:0000256" key="7">
    <source>
        <dbReference type="ARBA" id="ARBA00022801"/>
    </source>
</evidence>
<evidence type="ECO:0000256" key="6">
    <source>
        <dbReference type="ARBA" id="ARBA00022737"/>
    </source>
</evidence>
<comment type="subcellular location">
    <subcellularLocation>
        <location evidence="3">Secreted</location>
    </subcellularLocation>
</comment>
<dbReference type="Gene3D" id="3.30.870.10">
    <property type="entry name" value="Endonuclease Chain A"/>
    <property type="match status" value="2"/>
</dbReference>
<feature type="region of interest" description="Disordered" evidence="10">
    <location>
        <begin position="449"/>
        <end position="482"/>
    </location>
</feature>
<evidence type="ECO:0000259" key="11">
    <source>
        <dbReference type="PROSITE" id="PS50035"/>
    </source>
</evidence>
<dbReference type="PANTHER" id="PTHR18896:SF76">
    <property type="entry name" value="PHOSPHOLIPASE"/>
    <property type="match status" value="1"/>
</dbReference>
<protein>
    <recommendedName>
        <fullName evidence="4">Phospholipase D</fullName>
    </recommendedName>
    <alternativeName>
        <fullName evidence="9">Choline phosphatase</fullName>
    </alternativeName>
</protein>